<evidence type="ECO:0000313" key="9">
    <source>
        <dbReference type="Proteomes" id="UP000002191"/>
    </source>
</evidence>
<dbReference type="KEGG" id="das:Daes_0108"/>
<dbReference type="SFLD" id="SFLDG01086">
    <property type="entry name" value="elongater_protein-like"/>
    <property type="match status" value="1"/>
</dbReference>
<accession>E6VUJ1</accession>
<dbReference type="InterPro" id="IPR032432">
    <property type="entry name" value="Radical_SAM_C"/>
</dbReference>
<evidence type="ECO:0000256" key="2">
    <source>
        <dbReference type="ARBA" id="ARBA00022485"/>
    </source>
</evidence>
<organism evidence="8 9">
    <name type="scientific">Pseudodesulfovibrio aespoeensis (strain ATCC 700646 / DSM 10631 / Aspo-2)</name>
    <name type="common">Desulfovibrio aespoeensis</name>
    <dbReference type="NCBI Taxonomy" id="643562"/>
    <lineage>
        <taxon>Bacteria</taxon>
        <taxon>Pseudomonadati</taxon>
        <taxon>Thermodesulfobacteriota</taxon>
        <taxon>Desulfovibrionia</taxon>
        <taxon>Desulfovibrionales</taxon>
        <taxon>Desulfovibrionaceae</taxon>
    </lineage>
</organism>
<dbReference type="GO" id="GO:0003824">
    <property type="term" value="F:catalytic activity"/>
    <property type="evidence" value="ECO:0007669"/>
    <property type="project" value="InterPro"/>
</dbReference>
<keyword evidence="3" id="KW-0949">S-adenosyl-L-methionine</keyword>
<dbReference type="InterPro" id="IPR006638">
    <property type="entry name" value="Elp3/MiaA/NifB-like_rSAM"/>
</dbReference>
<evidence type="ECO:0000256" key="3">
    <source>
        <dbReference type="ARBA" id="ARBA00022691"/>
    </source>
</evidence>
<dbReference type="SFLD" id="SFLDG01082">
    <property type="entry name" value="B12-binding_domain_containing"/>
    <property type="match status" value="1"/>
</dbReference>
<dbReference type="HOGENOM" id="CLU_057482_1_0_7"/>
<evidence type="ECO:0000313" key="8">
    <source>
        <dbReference type="EMBL" id="ADU61136.1"/>
    </source>
</evidence>
<dbReference type="STRING" id="643562.Daes_0108"/>
<dbReference type="GO" id="GO:0051539">
    <property type="term" value="F:4 iron, 4 sulfur cluster binding"/>
    <property type="evidence" value="ECO:0007669"/>
    <property type="project" value="UniProtKB-KW"/>
</dbReference>
<gene>
    <name evidence="8" type="ordered locus">Daes_0108</name>
</gene>
<dbReference type="SUPFAM" id="SSF102114">
    <property type="entry name" value="Radical SAM enzymes"/>
    <property type="match status" value="1"/>
</dbReference>
<keyword evidence="6" id="KW-0411">Iron-sulfur</keyword>
<dbReference type="Proteomes" id="UP000002191">
    <property type="component" value="Chromosome"/>
</dbReference>
<dbReference type="InterPro" id="IPR039661">
    <property type="entry name" value="ELP3"/>
</dbReference>
<sequence length="347" mass="37769">MVRQIEFTHPEPPPLTGRVWPVFLPFAGCPHRCLFCAQDKQTGHAPASRDQADLQAVFDTLAQDLESALDAGRAPCELAFYGGTFSALPAPWPETFLALAARYRERGLITRVRCSTRPDCVAPETLAALRALGLDMVELGIQSFDDRALAASGRGYTGKTALRGCESVREAGLALGIQLLPGLPGDHPGLFQHDAALAADLAPEIARLYPCLVVRSTPLATLWERGQYTPWSLDQAKAELAAALTLLWARSVRVIRLGLAPEDTLEANILAGPWHPALGQSVRGLALLSLVRDAVRRLGRSPSRLDVPRRHQGELLGHSRELAAHYQALGLDRATIRYVDTPYFVLT</sequence>
<dbReference type="RefSeq" id="WP_013513073.1">
    <property type="nucleotide sequence ID" value="NC_014844.1"/>
</dbReference>
<name>E6VUJ1_PSEA9</name>
<keyword evidence="5" id="KW-0408">Iron</keyword>
<protein>
    <submittedName>
        <fullName evidence="8">Radical SAM domain protein</fullName>
    </submittedName>
</protein>
<dbReference type="SFLD" id="SFLDS00029">
    <property type="entry name" value="Radical_SAM"/>
    <property type="match status" value="1"/>
</dbReference>
<keyword evidence="9" id="KW-1185">Reference proteome</keyword>
<dbReference type="Gene3D" id="3.80.30.20">
    <property type="entry name" value="tm_1862 like domain"/>
    <property type="match status" value="1"/>
</dbReference>
<dbReference type="PANTHER" id="PTHR11135">
    <property type="entry name" value="HISTONE ACETYLTRANSFERASE-RELATED"/>
    <property type="match status" value="1"/>
</dbReference>
<evidence type="ECO:0000256" key="6">
    <source>
        <dbReference type="ARBA" id="ARBA00023014"/>
    </source>
</evidence>
<dbReference type="eggNOG" id="COG1243">
    <property type="taxonomic scope" value="Bacteria"/>
</dbReference>
<dbReference type="InterPro" id="IPR023404">
    <property type="entry name" value="rSAM_horseshoe"/>
</dbReference>
<evidence type="ECO:0000256" key="5">
    <source>
        <dbReference type="ARBA" id="ARBA00023004"/>
    </source>
</evidence>
<dbReference type="Pfam" id="PF16199">
    <property type="entry name" value="Radical_SAM_C"/>
    <property type="match status" value="1"/>
</dbReference>
<dbReference type="CDD" id="cd01335">
    <property type="entry name" value="Radical_SAM"/>
    <property type="match status" value="1"/>
</dbReference>
<dbReference type="OrthoDB" id="9815044at2"/>
<proteinExistence type="predicted"/>
<evidence type="ECO:0000256" key="1">
    <source>
        <dbReference type="ARBA" id="ARBA00001966"/>
    </source>
</evidence>
<dbReference type="AlphaFoldDB" id="E6VUJ1"/>
<keyword evidence="2" id="KW-0004">4Fe-4S</keyword>
<keyword evidence="4" id="KW-0479">Metal-binding</keyword>
<evidence type="ECO:0000256" key="4">
    <source>
        <dbReference type="ARBA" id="ARBA00022723"/>
    </source>
</evidence>
<dbReference type="EMBL" id="CP002431">
    <property type="protein sequence ID" value="ADU61136.1"/>
    <property type="molecule type" value="Genomic_DNA"/>
</dbReference>
<dbReference type="GO" id="GO:0002926">
    <property type="term" value="P:tRNA wobble base 5-methoxycarbonylmethyl-2-thiouridinylation"/>
    <property type="evidence" value="ECO:0007669"/>
    <property type="project" value="TreeGrafter"/>
</dbReference>
<dbReference type="Pfam" id="PF04055">
    <property type="entry name" value="Radical_SAM"/>
    <property type="match status" value="1"/>
</dbReference>
<comment type="cofactor">
    <cofactor evidence="1">
        <name>[4Fe-4S] cluster</name>
        <dbReference type="ChEBI" id="CHEBI:49883"/>
    </cofactor>
</comment>
<dbReference type="PANTHER" id="PTHR11135:SF0">
    <property type="entry name" value="ELONGATOR COMPLEX PROTEIN 3"/>
    <property type="match status" value="1"/>
</dbReference>
<dbReference type="SMART" id="SM00729">
    <property type="entry name" value="Elp3"/>
    <property type="match status" value="1"/>
</dbReference>
<feature type="domain" description="Radical SAM core" evidence="7">
    <location>
        <begin position="15"/>
        <end position="256"/>
    </location>
</feature>
<reference evidence="9" key="1">
    <citation type="submission" date="2010-12" db="EMBL/GenBank/DDBJ databases">
        <title>Complete sequence of Desulfovibrio aespoeensis Aspo-2.</title>
        <authorList>
            <consortium name="US DOE Joint Genome Institute"/>
            <person name="Lucas S."/>
            <person name="Copeland A."/>
            <person name="Lapidus A."/>
            <person name="Cheng J.-F."/>
            <person name="Goodwin L."/>
            <person name="Pitluck S."/>
            <person name="Chertkov O."/>
            <person name="Misra M."/>
            <person name="Detter J.C."/>
            <person name="Han C."/>
            <person name="Tapia R."/>
            <person name="Land M."/>
            <person name="Hauser L."/>
            <person name="Kyrpides N."/>
            <person name="Ivanova N."/>
            <person name="Ovchinnikova G."/>
            <person name="Pedersen K."/>
            <person name="Jagevall S."/>
            <person name="Hazen T."/>
            <person name="Woyke T."/>
        </authorList>
    </citation>
    <scope>NUCLEOTIDE SEQUENCE [LARGE SCALE GENOMIC DNA]</scope>
    <source>
        <strain evidence="9">ATCC 700646 / DSM 10631 / Aspo-2</strain>
    </source>
</reference>
<dbReference type="InterPro" id="IPR058240">
    <property type="entry name" value="rSAM_sf"/>
</dbReference>
<dbReference type="GO" id="GO:0046872">
    <property type="term" value="F:metal ion binding"/>
    <property type="evidence" value="ECO:0007669"/>
    <property type="project" value="UniProtKB-KW"/>
</dbReference>
<dbReference type="PROSITE" id="PS51918">
    <property type="entry name" value="RADICAL_SAM"/>
    <property type="match status" value="1"/>
</dbReference>
<dbReference type="GO" id="GO:0005737">
    <property type="term" value="C:cytoplasm"/>
    <property type="evidence" value="ECO:0007669"/>
    <property type="project" value="TreeGrafter"/>
</dbReference>
<dbReference type="InterPro" id="IPR007197">
    <property type="entry name" value="rSAM"/>
</dbReference>
<evidence type="ECO:0000259" key="7">
    <source>
        <dbReference type="PROSITE" id="PS51918"/>
    </source>
</evidence>
<reference evidence="8 9" key="2">
    <citation type="journal article" date="2014" name="Genome Announc.">
        <title>Complete Genome Sequence of the Subsurface, Mesophilic Sulfate-Reducing Bacterium Desulfovibrio aespoeensis Aspo-2.</title>
        <authorList>
            <person name="Pedersen K."/>
            <person name="Bengtsson A."/>
            <person name="Edlund J."/>
            <person name="Rabe L."/>
            <person name="Hazen T."/>
            <person name="Chakraborty R."/>
            <person name="Goodwin L."/>
            <person name="Shapiro N."/>
        </authorList>
    </citation>
    <scope>NUCLEOTIDE SEQUENCE [LARGE SCALE GENOMIC DNA]</scope>
    <source>
        <strain evidence="9">ATCC 700646 / DSM 10631 / Aspo-2</strain>
    </source>
</reference>